<dbReference type="PRINTS" id="PR00719">
    <property type="entry name" value="LMWPTPASE"/>
</dbReference>
<feature type="active site" evidence="4">
    <location>
        <position position="14"/>
    </location>
</feature>
<dbReference type="Gene3D" id="3.40.50.2300">
    <property type="match status" value="1"/>
</dbReference>
<dbReference type="InterPro" id="IPR017867">
    <property type="entry name" value="Tyr_phospatase_low_mol_wt"/>
</dbReference>
<evidence type="ECO:0000259" key="5">
    <source>
        <dbReference type="SMART" id="SM00226"/>
    </source>
</evidence>
<gene>
    <name evidence="6" type="ORF">CGK74_08510</name>
</gene>
<evidence type="ECO:0000313" key="7">
    <source>
        <dbReference type="Proteomes" id="UP000215181"/>
    </source>
</evidence>
<feature type="domain" description="Phosphotyrosine protein phosphatase I" evidence="5">
    <location>
        <begin position="2"/>
        <end position="151"/>
    </location>
</feature>
<proteinExistence type="inferred from homology"/>
<dbReference type="FunFam" id="3.40.50.2300:FF:000113">
    <property type="entry name" value="Low molecular weight protein-tyrosine-phosphatase"/>
    <property type="match status" value="1"/>
</dbReference>
<dbReference type="SUPFAM" id="SSF52788">
    <property type="entry name" value="Phosphotyrosine protein phosphatases I"/>
    <property type="match status" value="1"/>
</dbReference>
<feature type="active site" description="Proton donor" evidence="4">
    <location>
        <position position="125"/>
    </location>
</feature>
<dbReference type="SMART" id="SM00226">
    <property type="entry name" value="LMWPc"/>
    <property type="match status" value="1"/>
</dbReference>
<dbReference type="PANTHER" id="PTHR47439:SF1">
    <property type="entry name" value="ACID PHOSPHATASE"/>
    <property type="match status" value="1"/>
</dbReference>
<dbReference type="Proteomes" id="UP000215181">
    <property type="component" value="Unassembled WGS sequence"/>
</dbReference>
<evidence type="ECO:0000313" key="6">
    <source>
        <dbReference type="EMBL" id="OYD54227.1"/>
    </source>
</evidence>
<name>A0A235F067_9RHOO</name>
<sequence length="156" mass="17387">MTKILFVCTGNICRSPTAEAVARHFISTGGLDGLIEVDSAGTHGYHVGEAPDPRTRKAAQLRGYDLSALRARKLDPFDFQRFDLLLAMDRGHLETMRRLCPEVYRPRLGLFMEYARGSEYDEVPDPYYGGPRGFDVVLDMCEDGVKGLLDTVTARA</sequence>
<dbReference type="RefSeq" id="WP_094268069.1">
    <property type="nucleotide sequence ID" value="NZ_NOIH01000008.1"/>
</dbReference>
<dbReference type="PANTHER" id="PTHR47439">
    <property type="entry name" value="LOW MOLECULAR WEIGHT PHOSPHOTYROSINE PROTEIN PHOSPHATASE-RELATED"/>
    <property type="match status" value="1"/>
</dbReference>
<keyword evidence="7" id="KW-1185">Reference proteome</keyword>
<organism evidence="6 7">
    <name type="scientific">Thauera propionica</name>
    <dbReference type="NCBI Taxonomy" id="2019431"/>
    <lineage>
        <taxon>Bacteria</taxon>
        <taxon>Pseudomonadati</taxon>
        <taxon>Pseudomonadota</taxon>
        <taxon>Betaproteobacteria</taxon>
        <taxon>Rhodocyclales</taxon>
        <taxon>Zoogloeaceae</taxon>
        <taxon>Thauera</taxon>
    </lineage>
</organism>
<dbReference type="CDD" id="cd16343">
    <property type="entry name" value="LMWPTP"/>
    <property type="match status" value="1"/>
</dbReference>
<dbReference type="InterPro" id="IPR023485">
    <property type="entry name" value="Ptyr_pPase"/>
</dbReference>
<dbReference type="EMBL" id="NOIH01000008">
    <property type="protein sequence ID" value="OYD54227.1"/>
    <property type="molecule type" value="Genomic_DNA"/>
</dbReference>
<dbReference type="InterPro" id="IPR036196">
    <property type="entry name" value="Ptyr_pPase_sf"/>
</dbReference>
<evidence type="ECO:0000256" key="2">
    <source>
        <dbReference type="ARBA" id="ARBA00022801"/>
    </source>
</evidence>
<comment type="similarity">
    <text evidence="1">Belongs to the low molecular weight phosphotyrosine protein phosphatase family.</text>
</comment>
<evidence type="ECO:0000256" key="3">
    <source>
        <dbReference type="ARBA" id="ARBA00022912"/>
    </source>
</evidence>
<comment type="caution">
    <text evidence="6">The sequence shown here is derived from an EMBL/GenBank/DDBJ whole genome shotgun (WGS) entry which is preliminary data.</text>
</comment>
<accession>A0A235F067</accession>
<dbReference type="InterPro" id="IPR052995">
    <property type="entry name" value="LMW-PTP"/>
</dbReference>
<keyword evidence="2" id="KW-0378">Hydrolase</keyword>
<feature type="active site" description="Nucleophile" evidence="4">
    <location>
        <position position="8"/>
    </location>
</feature>
<reference evidence="6 7" key="1">
    <citation type="submission" date="2017-07" db="EMBL/GenBank/DDBJ databases">
        <title>Thauera sp. KNDSS-Mac4 genome sequence and assembly.</title>
        <authorList>
            <person name="Mayilraj S."/>
        </authorList>
    </citation>
    <scope>NUCLEOTIDE SEQUENCE [LARGE SCALE GENOMIC DNA]</scope>
    <source>
        <strain evidence="6 7">KNDSS-Mac4</strain>
    </source>
</reference>
<dbReference type="Pfam" id="PF01451">
    <property type="entry name" value="LMWPc"/>
    <property type="match status" value="1"/>
</dbReference>
<evidence type="ECO:0000256" key="1">
    <source>
        <dbReference type="ARBA" id="ARBA00011063"/>
    </source>
</evidence>
<evidence type="ECO:0000256" key="4">
    <source>
        <dbReference type="PIRSR" id="PIRSR617867-1"/>
    </source>
</evidence>
<dbReference type="AlphaFoldDB" id="A0A235F067"/>
<dbReference type="GO" id="GO:0004725">
    <property type="term" value="F:protein tyrosine phosphatase activity"/>
    <property type="evidence" value="ECO:0007669"/>
    <property type="project" value="InterPro"/>
</dbReference>
<dbReference type="OrthoDB" id="9784339at2"/>
<keyword evidence="3" id="KW-0904">Protein phosphatase</keyword>
<protein>
    <submittedName>
        <fullName evidence="6">Phosphotyrosine protein phosphatase</fullName>
    </submittedName>
</protein>